<sequence length="70" mass="8078">MANWRCMESCFGVFLISSSYGVAEAHVQGGMVGDLSLMFPEFMQAQVFIFGMQFPRVQYFINYPNEKTRH</sequence>
<organism evidence="2 3">
    <name type="scientific">Papaver atlanticum</name>
    <dbReference type="NCBI Taxonomy" id="357466"/>
    <lineage>
        <taxon>Eukaryota</taxon>
        <taxon>Viridiplantae</taxon>
        <taxon>Streptophyta</taxon>
        <taxon>Embryophyta</taxon>
        <taxon>Tracheophyta</taxon>
        <taxon>Spermatophyta</taxon>
        <taxon>Magnoliopsida</taxon>
        <taxon>Ranunculales</taxon>
        <taxon>Papaveraceae</taxon>
        <taxon>Papaveroideae</taxon>
        <taxon>Papaver</taxon>
    </lineage>
</organism>
<dbReference type="Proteomes" id="UP001202328">
    <property type="component" value="Unassembled WGS sequence"/>
</dbReference>
<feature type="signal peptide" evidence="1">
    <location>
        <begin position="1"/>
        <end position="25"/>
    </location>
</feature>
<comment type="caution">
    <text evidence="2">The sequence shown here is derived from an EMBL/GenBank/DDBJ whole genome shotgun (WGS) entry which is preliminary data.</text>
</comment>
<keyword evidence="1" id="KW-0732">Signal</keyword>
<reference evidence="2" key="1">
    <citation type="submission" date="2022-04" db="EMBL/GenBank/DDBJ databases">
        <title>A functionally conserved STORR gene fusion in Papaver species that diverged 16.8 million years ago.</title>
        <authorList>
            <person name="Catania T."/>
        </authorList>
    </citation>
    <scope>NUCLEOTIDE SEQUENCE</scope>
    <source>
        <strain evidence="2">S-188037</strain>
    </source>
</reference>
<proteinExistence type="predicted"/>
<accession>A0AAD4XV35</accession>
<dbReference type="AlphaFoldDB" id="A0AAD4XV35"/>
<feature type="chain" id="PRO_5042221458" evidence="1">
    <location>
        <begin position="26"/>
        <end position="70"/>
    </location>
</feature>
<dbReference type="EMBL" id="JAJJMB010003267">
    <property type="protein sequence ID" value="KAI3948509.1"/>
    <property type="molecule type" value="Genomic_DNA"/>
</dbReference>
<evidence type="ECO:0000313" key="3">
    <source>
        <dbReference type="Proteomes" id="UP001202328"/>
    </source>
</evidence>
<name>A0AAD4XV35_9MAGN</name>
<evidence type="ECO:0000256" key="1">
    <source>
        <dbReference type="SAM" id="SignalP"/>
    </source>
</evidence>
<evidence type="ECO:0000313" key="2">
    <source>
        <dbReference type="EMBL" id="KAI3948509.1"/>
    </source>
</evidence>
<keyword evidence="3" id="KW-1185">Reference proteome</keyword>
<protein>
    <submittedName>
        <fullName evidence="2">Uncharacterized protein</fullName>
    </submittedName>
</protein>
<gene>
    <name evidence="2" type="ORF">MKW98_019259</name>
</gene>